<evidence type="ECO:0000313" key="1">
    <source>
        <dbReference type="EMBL" id="CAC5415632.1"/>
    </source>
</evidence>
<evidence type="ECO:0000313" key="2">
    <source>
        <dbReference type="Proteomes" id="UP000507470"/>
    </source>
</evidence>
<dbReference type="Proteomes" id="UP000507470">
    <property type="component" value="Unassembled WGS sequence"/>
</dbReference>
<dbReference type="OrthoDB" id="5983328at2759"/>
<dbReference type="EMBL" id="CACVKT020008451">
    <property type="protein sequence ID" value="CAC5415632.1"/>
    <property type="molecule type" value="Genomic_DNA"/>
</dbReference>
<reference evidence="1 2" key="1">
    <citation type="submission" date="2020-06" db="EMBL/GenBank/DDBJ databases">
        <authorList>
            <person name="Li R."/>
            <person name="Bekaert M."/>
        </authorList>
    </citation>
    <scope>NUCLEOTIDE SEQUENCE [LARGE SCALE GENOMIC DNA]</scope>
    <source>
        <strain evidence="2">wild</strain>
    </source>
</reference>
<dbReference type="AlphaFoldDB" id="A0A6J8E7P1"/>
<sequence>MCQRLFECYKPFFVSPVRPKDRNTCRMHVEAKIVLKKCMELRKIILNLHPENDKEKFAFFKNINEISNKTLCNKANPTHDCLTRNSQNCAVSKLQFLDEEMDQSPNVKDVRLAILELDGLDSTVNSPVIVSEQFIVISPDFQHDIYFTLHCQKSIFDFLKSVSADITVMHEFTDGCSSQYKSRNCIGDVSFVAESELGYSKLIRNNYETSHSKGRGIPETSSG</sequence>
<dbReference type="PANTHER" id="PTHR46601">
    <property type="entry name" value="ULP_PROTEASE DOMAIN-CONTAINING PROTEIN"/>
    <property type="match status" value="1"/>
</dbReference>
<gene>
    <name evidence="1" type="ORF">MCOR_48319</name>
</gene>
<organism evidence="1 2">
    <name type="scientific">Mytilus coruscus</name>
    <name type="common">Sea mussel</name>
    <dbReference type="NCBI Taxonomy" id="42192"/>
    <lineage>
        <taxon>Eukaryota</taxon>
        <taxon>Metazoa</taxon>
        <taxon>Spiralia</taxon>
        <taxon>Lophotrochozoa</taxon>
        <taxon>Mollusca</taxon>
        <taxon>Bivalvia</taxon>
        <taxon>Autobranchia</taxon>
        <taxon>Pteriomorphia</taxon>
        <taxon>Mytilida</taxon>
        <taxon>Mytiloidea</taxon>
        <taxon>Mytilidae</taxon>
        <taxon>Mytilinae</taxon>
        <taxon>Mytilus</taxon>
    </lineage>
</organism>
<name>A0A6J8E7P1_MYTCO</name>
<proteinExistence type="predicted"/>
<keyword evidence="2" id="KW-1185">Reference proteome</keyword>
<protein>
    <submittedName>
        <fullName evidence="1">Uncharacterized protein</fullName>
    </submittedName>
</protein>
<accession>A0A6J8E7P1</accession>
<dbReference type="PANTHER" id="PTHR46601:SF1">
    <property type="entry name" value="ADF-H DOMAIN-CONTAINING PROTEIN"/>
    <property type="match status" value="1"/>
</dbReference>